<dbReference type="GO" id="GO:0005634">
    <property type="term" value="C:nucleus"/>
    <property type="evidence" value="ECO:0007669"/>
    <property type="project" value="TreeGrafter"/>
</dbReference>
<dbReference type="PANTHER" id="PTHR48103">
    <property type="entry name" value="MIDASIN-RELATED"/>
    <property type="match status" value="1"/>
</dbReference>
<evidence type="ECO:0000256" key="2">
    <source>
        <dbReference type="ARBA" id="ARBA00022840"/>
    </source>
</evidence>
<dbReference type="PROSITE" id="PS50234">
    <property type="entry name" value="VWFA"/>
    <property type="match status" value="1"/>
</dbReference>
<protein>
    <recommendedName>
        <fullName evidence="4">VWFA domain-containing protein</fullName>
    </recommendedName>
</protein>
<proteinExistence type="predicted"/>
<evidence type="ECO:0000313" key="5">
    <source>
        <dbReference type="EMBL" id="TKA73510.1"/>
    </source>
</evidence>
<dbReference type="AlphaFoldDB" id="A0A4U0XA48"/>
<evidence type="ECO:0000259" key="4">
    <source>
        <dbReference type="PROSITE" id="PS50234"/>
    </source>
</evidence>
<accession>A0A4U0XA48</accession>
<sequence length="803" mass="85868">MAAASSLLAASKSYRFVSFSLNTMMVGSTEDVQVHGAHDSRSEHHGAQHHPSPSPAHRNTPETAPNPHPPWPVIATNMVLVGYSDSESSDSEATSTSAAAAPNPSASAKPSFQKVVDRSNPRKIKVNLPVVSNPDAATDETDEDAPAAKKARTGGFSSFNALLPAPKKTGAIAASAGLGGGRRGAGLGRGVSLKTGAEPAFSREPESGHGASIADDASEPFVPTMPANASTNDVARGALSRSTKSEEVEITATTEEAPKPVAKPLMFKPLSVARNAKKKIPSTATASKSAKPPPQASSTRQTAVSEDKPMSKAKVSLFSISREDTVPAAPWTSSGAYEPMIYEAPRPRDAEADTPDAIYLSTEASSNDKPNDPPPTSAHPSDPPADSLATLANTLNLPPSARRQLLGRSSNHSTTPTAIKSFNADAEYASNEVLRAAGETVAHNPVKAIAPGKHSLQQLVSAAASQKDALEEHFAKGQDSESSRSLESARRLWLHHEASTRALSNILTEHLRLILSPIQATKMRGDYRTGKRLNIKRIIGYIASGYKRDKIWMRRSVPSKRAYQIMLAIDDSHSMADSGCGNLALETVALVARSLAKLEVGQLCVLGFGDSVTVAHDFDVPFTADAGVNVFRHFGFRQTRTDAKKLLAHSIELFRDARLRAAGSAAELWQLQLVVSDAILEDHPGIRQLVRQAQEERIMIVFIIVDAQNQRQHKQQVNAQGQATPDVLHPSAIASASDPAAPSKSIMDLETAEFIDGQLIRRRYLDTFPFRYYLVVRDVAELPNVLAGALRQWFGEVAGSGGY</sequence>
<comment type="caution">
    <text evidence="5">The sequence shown here is derived from an EMBL/GenBank/DDBJ whole genome shotgun (WGS) entry which is preliminary data.</text>
</comment>
<feature type="region of interest" description="Disordered" evidence="3">
    <location>
        <begin position="197"/>
        <end position="257"/>
    </location>
</feature>
<feature type="region of interest" description="Disordered" evidence="3">
    <location>
        <begin position="276"/>
        <end position="311"/>
    </location>
</feature>
<dbReference type="SUPFAM" id="SSF53300">
    <property type="entry name" value="vWA-like"/>
    <property type="match status" value="1"/>
</dbReference>
<keyword evidence="2" id="KW-0067">ATP-binding</keyword>
<dbReference type="Proteomes" id="UP000308768">
    <property type="component" value="Unassembled WGS sequence"/>
</dbReference>
<dbReference type="GO" id="GO:0005524">
    <property type="term" value="F:ATP binding"/>
    <property type="evidence" value="ECO:0007669"/>
    <property type="project" value="UniProtKB-KW"/>
</dbReference>
<keyword evidence="6" id="KW-1185">Reference proteome</keyword>
<evidence type="ECO:0000313" key="6">
    <source>
        <dbReference type="Proteomes" id="UP000308768"/>
    </source>
</evidence>
<feature type="compositionally biased region" description="Pro residues" evidence="3">
    <location>
        <begin position="372"/>
        <end position="383"/>
    </location>
</feature>
<dbReference type="GO" id="GO:0030687">
    <property type="term" value="C:preribosome, large subunit precursor"/>
    <property type="evidence" value="ECO:0007669"/>
    <property type="project" value="TreeGrafter"/>
</dbReference>
<feature type="compositionally biased region" description="Low complexity" evidence="3">
    <location>
        <begin position="91"/>
        <end position="108"/>
    </location>
</feature>
<feature type="region of interest" description="Disordered" evidence="3">
    <location>
        <begin position="32"/>
        <end position="152"/>
    </location>
</feature>
<feature type="domain" description="VWFA" evidence="4">
    <location>
        <begin position="564"/>
        <end position="759"/>
    </location>
</feature>
<evidence type="ECO:0000256" key="1">
    <source>
        <dbReference type="ARBA" id="ARBA00022741"/>
    </source>
</evidence>
<dbReference type="InterPro" id="IPR036465">
    <property type="entry name" value="vWFA_dom_sf"/>
</dbReference>
<dbReference type="STRING" id="331657.A0A4U0XA48"/>
<keyword evidence="1" id="KW-0547">Nucleotide-binding</keyword>
<feature type="compositionally biased region" description="Basic and acidic residues" evidence="3">
    <location>
        <begin position="32"/>
        <end position="46"/>
    </location>
</feature>
<feature type="compositionally biased region" description="Low complexity" evidence="3">
    <location>
        <begin position="281"/>
        <end position="290"/>
    </location>
</feature>
<dbReference type="InterPro" id="IPR002035">
    <property type="entry name" value="VWF_A"/>
</dbReference>
<dbReference type="EMBL" id="NAJN01000428">
    <property type="protein sequence ID" value="TKA73510.1"/>
    <property type="molecule type" value="Genomic_DNA"/>
</dbReference>
<dbReference type="OrthoDB" id="2555634at2759"/>
<dbReference type="Pfam" id="PF10253">
    <property type="entry name" value="PRCC"/>
    <property type="match status" value="1"/>
</dbReference>
<feature type="region of interest" description="Disordered" evidence="3">
    <location>
        <begin position="362"/>
        <end position="390"/>
    </location>
</feature>
<name>A0A4U0XA48_9PEZI</name>
<reference evidence="5 6" key="1">
    <citation type="submission" date="2017-03" db="EMBL/GenBank/DDBJ databases">
        <title>Genomes of endolithic fungi from Antarctica.</title>
        <authorList>
            <person name="Coleine C."/>
            <person name="Masonjones S."/>
            <person name="Stajich J.E."/>
        </authorList>
    </citation>
    <scope>NUCLEOTIDE SEQUENCE [LARGE SCALE GENOMIC DNA]</scope>
    <source>
        <strain evidence="5 6">CCFEE 5187</strain>
    </source>
</reference>
<dbReference type="InterPro" id="IPR018800">
    <property type="entry name" value="PRCC"/>
</dbReference>
<gene>
    <name evidence="5" type="ORF">B0A49_08810</name>
</gene>
<dbReference type="PANTHER" id="PTHR48103:SF2">
    <property type="entry name" value="MIDASIN"/>
    <property type="match status" value="1"/>
</dbReference>
<dbReference type="GO" id="GO:0000027">
    <property type="term" value="P:ribosomal large subunit assembly"/>
    <property type="evidence" value="ECO:0007669"/>
    <property type="project" value="TreeGrafter"/>
</dbReference>
<organism evidence="5 6">
    <name type="scientific">Cryomyces minteri</name>
    <dbReference type="NCBI Taxonomy" id="331657"/>
    <lineage>
        <taxon>Eukaryota</taxon>
        <taxon>Fungi</taxon>
        <taxon>Dikarya</taxon>
        <taxon>Ascomycota</taxon>
        <taxon>Pezizomycotina</taxon>
        <taxon>Dothideomycetes</taxon>
        <taxon>Dothideomycetes incertae sedis</taxon>
        <taxon>Cryomyces</taxon>
    </lineage>
</organism>
<dbReference type="GO" id="GO:0000055">
    <property type="term" value="P:ribosomal large subunit export from nucleus"/>
    <property type="evidence" value="ECO:0007669"/>
    <property type="project" value="TreeGrafter"/>
</dbReference>
<evidence type="ECO:0000256" key="3">
    <source>
        <dbReference type="SAM" id="MobiDB-lite"/>
    </source>
</evidence>